<organism evidence="1 2">
    <name type="scientific">Oceanipulchritudo coccoides</name>
    <dbReference type="NCBI Taxonomy" id="2706888"/>
    <lineage>
        <taxon>Bacteria</taxon>
        <taxon>Pseudomonadati</taxon>
        <taxon>Verrucomicrobiota</taxon>
        <taxon>Opitutia</taxon>
        <taxon>Puniceicoccales</taxon>
        <taxon>Oceanipulchritudinaceae</taxon>
        <taxon>Oceanipulchritudo</taxon>
    </lineage>
</organism>
<evidence type="ECO:0000313" key="1">
    <source>
        <dbReference type="EMBL" id="NDV62760.1"/>
    </source>
</evidence>
<accession>A0A6B2M534</accession>
<dbReference type="AlphaFoldDB" id="A0A6B2M534"/>
<reference evidence="1 2" key="1">
    <citation type="submission" date="2020-02" db="EMBL/GenBank/DDBJ databases">
        <title>Albibacoteraceae fam. nov., the first described family within the subdivision 4 Verrucomicrobia.</title>
        <authorList>
            <person name="Xi F."/>
        </authorList>
    </citation>
    <scope>NUCLEOTIDE SEQUENCE [LARGE SCALE GENOMIC DNA]</scope>
    <source>
        <strain evidence="1 2">CK1056</strain>
    </source>
</reference>
<keyword evidence="2" id="KW-1185">Reference proteome</keyword>
<dbReference type="RefSeq" id="WP_163965204.1">
    <property type="nucleotide sequence ID" value="NZ_JAAGNX010000002.1"/>
</dbReference>
<evidence type="ECO:0000313" key="2">
    <source>
        <dbReference type="Proteomes" id="UP000478417"/>
    </source>
</evidence>
<proteinExistence type="predicted"/>
<name>A0A6B2M534_9BACT</name>
<protein>
    <submittedName>
        <fullName evidence="1">Antitoxin</fullName>
    </submittedName>
</protein>
<sequence length="91" mass="10192">MRTTLTLDPDVEQYIREACHKRKASFKRVVNDALRASLKPVTGPEPTLLKPRSMGLAPGIDHRRLSELADELELEAHLAAEDPKAYNRGKS</sequence>
<comment type="caution">
    <text evidence="1">The sequence shown here is derived from an EMBL/GenBank/DDBJ whole genome shotgun (WGS) entry which is preliminary data.</text>
</comment>
<gene>
    <name evidence="1" type="ORF">G0Q06_09885</name>
</gene>
<dbReference type="EMBL" id="JAAGNX010000002">
    <property type="protein sequence ID" value="NDV62760.1"/>
    <property type="molecule type" value="Genomic_DNA"/>
</dbReference>
<dbReference type="Proteomes" id="UP000478417">
    <property type="component" value="Unassembled WGS sequence"/>
</dbReference>